<feature type="region of interest" description="Disordered" evidence="3">
    <location>
        <begin position="791"/>
        <end position="829"/>
    </location>
</feature>
<evidence type="ECO:0000256" key="1">
    <source>
        <dbReference type="ARBA" id="ARBA00022801"/>
    </source>
</evidence>
<feature type="compositionally biased region" description="Low complexity" evidence="3">
    <location>
        <begin position="1199"/>
        <end position="1219"/>
    </location>
</feature>
<dbReference type="InterPro" id="IPR039322">
    <property type="entry name" value="MOM1"/>
</dbReference>
<dbReference type="InterPro" id="IPR027417">
    <property type="entry name" value="P-loop_NTPase"/>
</dbReference>
<dbReference type="InterPro" id="IPR049730">
    <property type="entry name" value="SNF2/RAD54-like_C"/>
</dbReference>
<dbReference type="PANTHER" id="PTHR35116">
    <property type="entry name" value="HELICASE PROTEIN MOM1"/>
    <property type="match status" value="1"/>
</dbReference>
<feature type="compositionally biased region" description="Polar residues" evidence="3">
    <location>
        <begin position="805"/>
        <end position="826"/>
    </location>
</feature>
<feature type="region of interest" description="Disordered" evidence="3">
    <location>
        <begin position="1"/>
        <end position="174"/>
    </location>
</feature>
<dbReference type="Gene3D" id="3.40.50.300">
    <property type="entry name" value="P-loop containing nucleotide triphosphate hydrolases"/>
    <property type="match status" value="1"/>
</dbReference>
<feature type="compositionally biased region" description="Polar residues" evidence="3">
    <location>
        <begin position="92"/>
        <end position="101"/>
    </location>
</feature>
<evidence type="ECO:0000313" key="5">
    <source>
        <dbReference type="EMBL" id="CAH1441633.1"/>
    </source>
</evidence>
<proteinExistence type="predicted"/>
<reference evidence="5 6" key="1">
    <citation type="submission" date="2022-01" db="EMBL/GenBank/DDBJ databases">
        <authorList>
            <person name="Xiong W."/>
            <person name="Schranz E."/>
        </authorList>
    </citation>
    <scope>NUCLEOTIDE SEQUENCE [LARGE SCALE GENOMIC DNA]</scope>
</reference>
<dbReference type="GO" id="GO:0016787">
    <property type="term" value="F:hydrolase activity"/>
    <property type="evidence" value="ECO:0007669"/>
    <property type="project" value="UniProtKB-KW"/>
</dbReference>
<feature type="region of interest" description="Disordered" evidence="3">
    <location>
        <begin position="187"/>
        <end position="240"/>
    </location>
</feature>
<name>A0AAU9NV67_9ASTR</name>
<feature type="compositionally biased region" description="Basic and acidic residues" evidence="3">
    <location>
        <begin position="945"/>
        <end position="957"/>
    </location>
</feature>
<keyword evidence="1" id="KW-0378">Hydrolase</keyword>
<feature type="region of interest" description="Disordered" evidence="3">
    <location>
        <begin position="651"/>
        <end position="681"/>
    </location>
</feature>
<keyword evidence="6" id="KW-1185">Reference proteome</keyword>
<feature type="region of interest" description="Disordered" evidence="3">
    <location>
        <begin position="1040"/>
        <end position="1132"/>
    </location>
</feature>
<keyword evidence="2" id="KW-0175">Coiled coil</keyword>
<feature type="compositionally biased region" description="Polar residues" evidence="3">
    <location>
        <begin position="1157"/>
        <end position="1167"/>
    </location>
</feature>
<evidence type="ECO:0000313" key="6">
    <source>
        <dbReference type="Proteomes" id="UP001157418"/>
    </source>
</evidence>
<feature type="compositionally biased region" description="Pro residues" evidence="3">
    <location>
        <begin position="1435"/>
        <end position="1451"/>
    </location>
</feature>
<feature type="compositionally biased region" description="Low complexity" evidence="3">
    <location>
        <begin position="1365"/>
        <end position="1382"/>
    </location>
</feature>
<feature type="compositionally biased region" description="Basic and acidic residues" evidence="3">
    <location>
        <begin position="215"/>
        <end position="240"/>
    </location>
</feature>
<feature type="compositionally biased region" description="Polar residues" evidence="3">
    <location>
        <begin position="1177"/>
        <end position="1192"/>
    </location>
</feature>
<feature type="compositionally biased region" description="Polar residues" evidence="3">
    <location>
        <begin position="190"/>
        <end position="199"/>
    </location>
</feature>
<comment type="caution">
    <text evidence="5">The sequence shown here is derived from an EMBL/GenBank/DDBJ whole genome shotgun (WGS) entry which is preliminary data.</text>
</comment>
<accession>A0AAU9NV67</accession>
<dbReference type="Pfam" id="PF25029">
    <property type="entry name" value="MOM1"/>
    <property type="match status" value="1"/>
</dbReference>
<dbReference type="PANTHER" id="PTHR35116:SF2">
    <property type="entry name" value="ATP-DEPENDENT HELICASE FAMILY PROTEIN-RELATED"/>
    <property type="match status" value="1"/>
</dbReference>
<feature type="compositionally biased region" description="Polar residues" evidence="3">
    <location>
        <begin position="1094"/>
        <end position="1106"/>
    </location>
</feature>
<dbReference type="Proteomes" id="UP001157418">
    <property type="component" value="Unassembled WGS sequence"/>
</dbReference>
<feature type="compositionally biased region" description="Pro residues" evidence="3">
    <location>
        <begin position="1547"/>
        <end position="1569"/>
    </location>
</feature>
<dbReference type="Gene3D" id="6.10.250.1310">
    <property type="match status" value="1"/>
</dbReference>
<feature type="region of interest" description="Disordered" evidence="3">
    <location>
        <begin position="1153"/>
        <end position="1227"/>
    </location>
</feature>
<dbReference type="SUPFAM" id="SSF52540">
    <property type="entry name" value="P-loop containing nucleoside triphosphate hydrolases"/>
    <property type="match status" value="1"/>
</dbReference>
<protein>
    <recommendedName>
        <fullName evidence="4">MOM1 alpha-helical domain-containing protein</fullName>
    </recommendedName>
</protein>
<dbReference type="EMBL" id="CAKMRJ010005412">
    <property type="protein sequence ID" value="CAH1441633.1"/>
    <property type="molecule type" value="Genomic_DNA"/>
</dbReference>
<feature type="compositionally biased region" description="Basic and acidic residues" evidence="3">
    <location>
        <begin position="102"/>
        <end position="111"/>
    </location>
</feature>
<evidence type="ECO:0000256" key="3">
    <source>
        <dbReference type="SAM" id="MobiDB-lite"/>
    </source>
</evidence>
<feature type="domain" description="MOM1 alpha-helical" evidence="4">
    <location>
        <begin position="675"/>
        <end position="796"/>
    </location>
</feature>
<organism evidence="5 6">
    <name type="scientific">Lactuca virosa</name>
    <dbReference type="NCBI Taxonomy" id="75947"/>
    <lineage>
        <taxon>Eukaryota</taxon>
        <taxon>Viridiplantae</taxon>
        <taxon>Streptophyta</taxon>
        <taxon>Embryophyta</taxon>
        <taxon>Tracheophyta</taxon>
        <taxon>Spermatophyta</taxon>
        <taxon>Magnoliopsida</taxon>
        <taxon>eudicotyledons</taxon>
        <taxon>Gunneridae</taxon>
        <taxon>Pentapetalae</taxon>
        <taxon>asterids</taxon>
        <taxon>campanulids</taxon>
        <taxon>Asterales</taxon>
        <taxon>Asteraceae</taxon>
        <taxon>Cichorioideae</taxon>
        <taxon>Cichorieae</taxon>
        <taxon>Lactucinae</taxon>
        <taxon>Lactuca</taxon>
    </lineage>
</organism>
<feature type="region of interest" description="Disordered" evidence="3">
    <location>
        <begin position="924"/>
        <end position="976"/>
    </location>
</feature>
<dbReference type="InterPro" id="IPR056882">
    <property type="entry name" value="MOM1_dom"/>
</dbReference>
<feature type="region of interest" description="Disordered" evidence="3">
    <location>
        <begin position="1365"/>
        <end position="1613"/>
    </location>
</feature>
<feature type="compositionally biased region" description="Low complexity" evidence="3">
    <location>
        <begin position="16"/>
        <end position="29"/>
    </location>
</feature>
<evidence type="ECO:0000256" key="2">
    <source>
        <dbReference type="SAM" id="Coils"/>
    </source>
</evidence>
<dbReference type="CDD" id="cd18793">
    <property type="entry name" value="SF2_C_SNF"/>
    <property type="match status" value="1"/>
</dbReference>
<sequence>MAKEDGNTKSKRKDASSASLSGSADASGLRKSGRETPSKKQATASPLSNARRSERIENHATPSSSPIKKKQDKIEEQMGPSPLRRSDRSKKQVSPDSSGSKKLTEDPDVGGRKRKRMTVRGYKALFKPQRLRIEAEDGQDSDVQHTPAESGRTTESGNGGKQVGGKCSQDNNGKMSTQYIDVDACEDSDNQISPKSPSSGCKKHGDDETSLACSKEQRINNDSKNQQELESHDKTCDKDLQGTSTSKVRKTCQEAGVMEDTENNNAKFVEFWVPVQISNLQLEQYCSTLLSDAMALRSGSKSDSVEALHNILKSNRKCCNHPYTADKDLQKSITKDQPTMIYDIGLKASGKLHFLDLILPEVKKRQLRVVILFQPIVPERVTTESNTPPVTLGDILDDFVHQRFGEDSYERVDGARMAQKSKQAAFNSFNNNPNKFIFLLERSNQPSIKLSSVDIVIIFDSDLNPANDIRKLSIDSDSQQKQIMIFRLYSKNTLEEKILKLAQQNVAVDSKRSRLTCDALLMWGAKDLFKNLEKFHGESGKDISSQGNLLKDVMEEFLYIISNKGKNKDGEKSMITKVQTCGYYGNRNMPYGDIKNQLPDGEQPHIFWRNLLEGKYPQWKFVHVSTSRQRKRTQYYGETSDTIAPVADAVKKRKKSPASRPVEWGTGGAYEGGNNESQSSPELLHPTVHELCKILKFPEDVKNKVDGFLDFVLKNYNVSREDTTTLQAFMISLCWIGASLAKHKIDRKESFDLAKKQLNFDCKEEQVNSVHLKLEEAKEDFLNQTETQEKHVEIKDLKSPPQAICTESKSTDQKTSTESQQNQNVEVSVAENLESTEKLSEEMEEFNREWNDRRACLENEYKVEKAIIRTVHKNPSKRTEKLRLLDKEFAKKIEEHERDKDIHLKELKSTLLAADVDADVAAKPETSVSVGNPGDKMTEAPLELDGGRVQDQSKERGSLGIGDDIESTGSHTSEKQMVDATVLSSSVVEAEVEVEVEVEVPPCQHETVDDVAGVVNEEIPAQEGDGIGNDVELVEADLNQEKNSNGDGNGAEVADRVDDTGETGVPGGDEIREHEEDRTQKHDESHAVEDQEQNDSCGSSSSNQLSAGVPHDDTPSVQLVASQPPDPPMPTILETENESLLEQLLDLGIQEKEAQGDPNSSAQINSEEQPHDDPMAENQTDTQPANETTCENDVNAPDTVNDQQTGQQEQVQVSTQNSNPPEITNQNTSQPIINLFDLPNQVAPRIPNQGDPLQAELERLFAHRDNVTKFYEETKQRMKSECDKEIADMIAQITLKYEAKFKGAEEAFQLRKKELNITVNRVVMNRILAEAFRAKCQDINHSGLGMPKVSQAGLMQQLHRFSVRPSVGVVSSSPGQSSGRQQTPPPPPPPPPPSSLPPPPPPPPPLQIVHQPAALFSNTVIRPPPPTINPVTPVSRPPPNINPNTRPPPTITPVTPTTATRPPPNITPITPSAGSLRGSAPHLRPLVNSDIRSPAPHIRPLVNSDIRAPAPHLRPYKPSTSASPELTPYRRMVPVPVPDQHVTTPPNTRPPLPPLPPEASYVPPPPPPSGGGAQYNLVDLTDIFPEDNEKPPPPPPPPSGGVGHDLVCLSDDD</sequence>
<feature type="compositionally biased region" description="Polar residues" evidence="3">
    <location>
        <begin position="39"/>
        <end position="50"/>
    </location>
</feature>
<feature type="compositionally biased region" description="Basic and acidic residues" evidence="3">
    <location>
        <begin position="1069"/>
        <end position="1089"/>
    </location>
</feature>
<feature type="coiled-coil region" evidence="2">
    <location>
        <begin position="829"/>
        <end position="860"/>
    </location>
</feature>
<gene>
    <name evidence="5" type="ORF">LVIROSA_LOCUS27678</name>
</gene>
<feature type="compositionally biased region" description="Pro residues" evidence="3">
    <location>
        <begin position="1383"/>
        <end position="1406"/>
    </location>
</feature>
<evidence type="ECO:0000259" key="4">
    <source>
        <dbReference type="Pfam" id="PF25029"/>
    </source>
</evidence>
<dbReference type="GO" id="GO:0031507">
    <property type="term" value="P:heterochromatin formation"/>
    <property type="evidence" value="ECO:0007669"/>
    <property type="project" value="InterPro"/>
</dbReference>